<keyword evidence="3" id="KW-0378">Hydrolase</keyword>
<dbReference type="Pfam" id="PF12146">
    <property type="entry name" value="Hydrolase_4"/>
    <property type="match status" value="1"/>
</dbReference>
<feature type="transmembrane region" description="Helical" evidence="1">
    <location>
        <begin position="6"/>
        <end position="26"/>
    </location>
</feature>
<reference evidence="3" key="1">
    <citation type="submission" date="2018-06" db="EMBL/GenBank/DDBJ databases">
        <authorList>
            <person name="Zhirakovskaya E."/>
        </authorList>
    </citation>
    <scope>NUCLEOTIDE SEQUENCE</scope>
</reference>
<organism evidence="3">
    <name type="scientific">hydrothermal vent metagenome</name>
    <dbReference type="NCBI Taxonomy" id="652676"/>
    <lineage>
        <taxon>unclassified sequences</taxon>
        <taxon>metagenomes</taxon>
        <taxon>ecological metagenomes</taxon>
    </lineage>
</organism>
<accession>A0A3B0XUM2</accession>
<dbReference type="InterPro" id="IPR022742">
    <property type="entry name" value="Hydrolase_4"/>
</dbReference>
<proteinExistence type="predicted"/>
<gene>
    <name evidence="3" type="ORF">MNBD_GAMMA14-2061</name>
</gene>
<dbReference type="GO" id="GO:0016787">
    <property type="term" value="F:hydrolase activity"/>
    <property type="evidence" value="ECO:0007669"/>
    <property type="project" value="UniProtKB-KW"/>
</dbReference>
<dbReference type="PANTHER" id="PTHR12277">
    <property type="entry name" value="ALPHA/BETA HYDROLASE DOMAIN-CONTAINING PROTEIN"/>
    <property type="match status" value="1"/>
</dbReference>
<sequence length="292" mass="32302">MSNPGLVLLAVVVIIAVVLLAVHIGFRAPRRIERSSPADYGLTYEEIHIHTTAGKQLFAWWLPASLSAPTLIILHGWGGNAELMLPLALPMYRAGLNVLLLDARNHGRSDSASFSSLPRFAEDAGAAVDWVRVHSRDPQKRVVLLGHSVGAGAVLLEASRRNDIAAVISIAAFAHPEWMMQRYLDRFRIPGLFKSWILRYVEWVIGYRFADIAPMNTVCRIHCPVLLVHGTADETVPVTDAQVIRENCRENRPEVLLIEGGRHDSVEDIEHHADQLIAFLARTMGTSTHAGL</sequence>
<keyword evidence="1" id="KW-1133">Transmembrane helix</keyword>
<dbReference type="AlphaFoldDB" id="A0A3B0XUM2"/>
<feature type="transmembrane region" description="Helical" evidence="1">
    <location>
        <begin position="57"/>
        <end position="77"/>
    </location>
</feature>
<dbReference type="Gene3D" id="3.40.50.1820">
    <property type="entry name" value="alpha/beta hydrolase"/>
    <property type="match status" value="1"/>
</dbReference>
<feature type="domain" description="Serine aminopeptidase S33" evidence="2">
    <location>
        <begin position="70"/>
        <end position="187"/>
    </location>
</feature>
<evidence type="ECO:0000256" key="1">
    <source>
        <dbReference type="SAM" id="Phobius"/>
    </source>
</evidence>
<name>A0A3B0XUM2_9ZZZZ</name>
<protein>
    <submittedName>
        <fullName evidence="3">Hydrolase, alpha/beta fold family</fullName>
    </submittedName>
</protein>
<evidence type="ECO:0000313" key="3">
    <source>
        <dbReference type="EMBL" id="VAW71978.1"/>
    </source>
</evidence>
<keyword evidence="1" id="KW-0812">Transmembrane</keyword>
<dbReference type="SUPFAM" id="SSF53474">
    <property type="entry name" value="alpha/beta-Hydrolases"/>
    <property type="match status" value="1"/>
</dbReference>
<dbReference type="InterPro" id="IPR029058">
    <property type="entry name" value="AB_hydrolase_fold"/>
</dbReference>
<dbReference type="EMBL" id="UOFM01000003">
    <property type="protein sequence ID" value="VAW71978.1"/>
    <property type="molecule type" value="Genomic_DNA"/>
</dbReference>
<evidence type="ECO:0000259" key="2">
    <source>
        <dbReference type="Pfam" id="PF12146"/>
    </source>
</evidence>
<keyword evidence="1" id="KW-0472">Membrane</keyword>